<sequence length="355" mass="40295">MATQKEEDSTTESSSPTEEDTAEDLLYETPERKHAHTLIDDSEEELLKEQEPSEYHCYTGWEEAVQCWSRVDPLSCILLTPKMNSKVKQKEARTLTTTPIDHKAPSCADTSSRTTKRHCEWKSCVQKSKQLNQHTGSWNNTAVVALQKNTSDWPFTNTPQETIAHLSLKEKVEQNEMLREVHHTSTKYSVVETRPSKPQKHSRRPNSTTIPIKNLTFLPPIKLPHLQSKGIAGKKTVEEETKEENYFSFDFKNLKRGSRVDPITHLEPQVYSSALTSTYLTCPYNPHMFSAVSPLIPRRYQVPMSSKADTVHQASYSMGKQVLQSSSTATTSQTRIHPNKTMCAVKLHKGRGINV</sequence>
<dbReference type="InterPro" id="IPR027836">
    <property type="entry name" value="DUF4529"/>
</dbReference>
<keyword evidence="3" id="KW-1185">Reference proteome</keyword>
<dbReference type="Proteomes" id="UP001178508">
    <property type="component" value="Chromosome 1"/>
</dbReference>
<dbReference type="AlphaFoldDB" id="A0AAV1EJA5"/>
<dbReference type="Pfam" id="PF15032">
    <property type="entry name" value="DUF4529"/>
    <property type="match status" value="1"/>
</dbReference>
<accession>A0AAV1EJA5</accession>
<evidence type="ECO:0000313" key="3">
    <source>
        <dbReference type="Proteomes" id="UP001178508"/>
    </source>
</evidence>
<gene>
    <name evidence="2" type="ORF">XNOV1_A009781</name>
</gene>
<proteinExistence type="predicted"/>
<evidence type="ECO:0000313" key="2">
    <source>
        <dbReference type="EMBL" id="CAJ1048807.1"/>
    </source>
</evidence>
<feature type="compositionally biased region" description="Acidic residues" evidence="1">
    <location>
        <begin position="17"/>
        <end position="26"/>
    </location>
</feature>
<feature type="region of interest" description="Disordered" evidence="1">
    <location>
        <begin position="183"/>
        <end position="211"/>
    </location>
</feature>
<evidence type="ECO:0000256" key="1">
    <source>
        <dbReference type="SAM" id="MobiDB-lite"/>
    </source>
</evidence>
<feature type="region of interest" description="Disordered" evidence="1">
    <location>
        <begin position="1"/>
        <end position="34"/>
    </location>
</feature>
<organism evidence="2 3">
    <name type="scientific">Xyrichtys novacula</name>
    <name type="common">Pearly razorfish</name>
    <name type="synonym">Hemipteronotus novacula</name>
    <dbReference type="NCBI Taxonomy" id="13765"/>
    <lineage>
        <taxon>Eukaryota</taxon>
        <taxon>Metazoa</taxon>
        <taxon>Chordata</taxon>
        <taxon>Craniata</taxon>
        <taxon>Vertebrata</taxon>
        <taxon>Euteleostomi</taxon>
        <taxon>Actinopterygii</taxon>
        <taxon>Neopterygii</taxon>
        <taxon>Teleostei</taxon>
        <taxon>Neoteleostei</taxon>
        <taxon>Acanthomorphata</taxon>
        <taxon>Eupercaria</taxon>
        <taxon>Labriformes</taxon>
        <taxon>Labridae</taxon>
        <taxon>Xyrichtys</taxon>
    </lineage>
</organism>
<dbReference type="EMBL" id="OY660864">
    <property type="protein sequence ID" value="CAJ1048807.1"/>
    <property type="molecule type" value="Genomic_DNA"/>
</dbReference>
<name>A0AAV1EJA5_XYRNO</name>
<protein>
    <submittedName>
        <fullName evidence="2">Uncharacterized protein LOC117810285 isoform X2</fullName>
    </submittedName>
</protein>
<reference evidence="2" key="1">
    <citation type="submission" date="2023-08" db="EMBL/GenBank/DDBJ databases">
        <authorList>
            <person name="Alioto T."/>
            <person name="Alioto T."/>
            <person name="Gomez Garrido J."/>
        </authorList>
    </citation>
    <scope>NUCLEOTIDE SEQUENCE</scope>
</reference>